<evidence type="ECO:0000313" key="2">
    <source>
        <dbReference type="Proteomes" id="UP001153404"/>
    </source>
</evidence>
<accession>A0A9X4KXK1</accession>
<keyword evidence="2" id="KW-1185">Reference proteome</keyword>
<name>A0A9X4KXK1_9BACL</name>
<organism evidence="1 2">
    <name type="scientific">Cohnella rhizosphaerae</name>
    <dbReference type="NCBI Taxonomy" id="1457232"/>
    <lineage>
        <taxon>Bacteria</taxon>
        <taxon>Bacillati</taxon>
        <taxon>Bacillota</taxon>
        <taxon>Bacilli</taxon>
        <taxon>Bacillales</taxon>
        <taxon>Paenibacillaceae</taxon>
        <taxon>Cohnella</taxon>
    </lineage>
</organism>
<proteinExistence type="predicted"/>
<sequence>MAAAGDYLLQPIRDELAVHIPEAEWRPAVVSGKLRDKAGLVGAVRFAMDNWSREREERA</sequence>
<dbReference type="EMBL" id="JAPDIA010000003">
    <property type="protein sequence ID" value="MDG0810129.1"/>
    <property type="molecule type" value="Genomic_DNA"/>
</dbReference>
<comment type="caution">
    <text evidence="1">The sequence shown here is derived from an EMBL/GenBank/DDBJ whole genome shotgun (WGS) entry which is preliminary data.</text>
</comment>
<dbReference type="Gene3D" id="3.30.420.40">
    <property type="match status" value="1"/>
</dbReference>
<reference evidence="1" key="1">
    <citation type="submission" date="2022-10" db="EMBL/GenBank/DDBJ databases">
        <title>Comparative genomic analysis of Cohnella hashimotonis sp. nov., isolated from the International Space Station.</title>
        <authorList>
            <person name="Simpson A."/>
            <person name="Venkateswaran K."/>
        </authorList>
    </citation>
    <scope>NUCLEOTIDE SEQUENCE</scope>
    <source>
        <strain evidence="1">DSM 28161</strain>
    </source>
</reference>
<protein>
    <submittedName>
        <fullName evidence="1">Uncharacterized protein</fullName>
    </submittedName>
</protein>
<dbReference type="AlphaFoldDB" id="A0A9X4KXK1"/>
<dbReference type="Proteomes" id="UP001153404">
    <property type="component" value="Unassembled WGS sequence"/>
</dbReference>
<dbReference type="RefSeq" id="WP_277531797.1">
    <property type="nucleotide sequence ID" value="NZ_JAPDIA010000003.1"/>
</dbReference>
<evidence type="ECO:0000313" key="1">
    <source>
        <dbReference type="EMBL" id="MDG0810129.1"/>
    </source>
</evidence>
<gene>
    <name evidence="1" type="ORF">OMP40_12800</name>
</gene>